<evidence type="ECO:0000313" key="5">
    <source>
        <dbReference type="Proteomes" id="UP000288028"/>
    </source>
</evidence>
<dbReference type="GO" id="GO:0008080">
    <property type="term" value="F:N-acetyltransferase activity"/>
    <property type="evidence" value="ECO:0007669"/>
    <property type="project" value="InterPro"/>
</dbReference>
<accession>A0A430B9A8</accession>
<keyword evidence="1 4" id="KW-0808">Transferase</keyword>
<proteinExistence type="predicted"/>
<dbReference type="Proteomes" id="UP001268577">
    <property type="component" value="Unassembled WGS sequence"/>
</dbReference>
<dbReference type="Proteomes" id="UP000288028">
    <property type="component" value="Unassembled WGS sequence"/>
</dbReference>
<dbReference type="PANTHER" id="PTHR13947:SF37">
    <property type="entry name" value="LD18367P"/>
    <property type="match status" value="1"/>
</dbReference>
<dbReference type="EMBL" id="JARQBZ010000025">
    <property type="protein sequence ID" value="MDT2834773.1"/>
    <property type="molecule type" value="Genomic_DNA"/>
</dbReference>
<evidence type="ECO:0000313" key="4">
    <source>
        <dbReference type="EMBL" id="RSU16911.1"/>
    </source>
</evidence>
<dbReference type="PANTHER" id="PTHR13947">
    <property type="entry name" value="GNAT FAMILY N-ACETYLTRANSFERASE"/>
    <property type="match status" value="1"/>
</dbReference>
<dbReference type="PROSITE" id="PS51186">
    <property type="entry name" value="GNAT"/>
    <property type="match status" value="1"/>
</dbReference>
<dbReference type="Gene3D" id="3.40.630.30">
    <property type="match status" value="1"/>
</dbReference>
<comment type="caution">
    <text evidence="4">The sequence shown here is derived from an EMBL/GenBank/DDBJ whole genome shotgun (WGS) entry which is preliminary data.</text>
</comment>
<evidence type="ECO:0000256" key="1">
    <source>
        <dbReference type="ARBA" id="ARBA00022679"/>
    </source>
</evidence>
<reference evidence="4 5" key="1">
    <citation type="submission" date="2017-05" db="EMBL/GenBank/DDBJ databases">
        <title>Vagococcus spp. assemblies.</title>
        <authorList>
            <person name="Gulvik C.A."/>
        </authorList>
    </citation>
    <scope>NUCLEOTIDE SEQUENCE [LARGE SCALE GENOMIC DNA]</scope>
    <source>
        <strain evidence="4 5">SS1714</strain>
    </source>
</reference>
<dbReference type="InterPro" id="IPR050769">
    <property type="entry name" value="NAT_camello-type"/>
</dbReference>
<dbReference type="InterPro" id="IPR016181">
    <property type="entry name" value="Acyl_CoA_acyltransferase"/>
</dbReference>
<dbReference type="SUPFAM" id="SSF55729">
    <property type="entry name" value="Acyl-CoA N-acyltransferases (Nat)"/>
    <property type="match status" value="1"/>
</dbReference>
<dbReference type="RefSeq" id="WP_126791216.1">
    <property type="nucleotide sequence ID" value="NZ_CP060720.1"/>
</dbReference>
<dbReference type="OrthoDB" id="162775at2"/>
<reference evidence="3" key="2">
    <citation type="submission" date="2023-03" db="EMBL/GenBank/DDBJ databases">
        <authorList>
            <person name="Shen W."/>
            <person name="Cai J."/>
        </authorList>
    </citation>
    <scope>NUCLEOTIDE SEQUENCE</scope>
    <source>
        <strain evidence="3">P96-3</strain>
    </source>
</reference>
<dbReference type="InterPro" id="IPR000182">
    <property type="entry name" value="GNAT_dom"/>
</dbReference>
<organism evidence="4 5">
    <name type="scientific">Vagococcus carniphilus</name>
    <dbReference type="NCBI Taxonomy" id="218144"/>
    <lineage>
        <taxon>Bacteria</taxon>
        <taxon>Bacillati</taxon>
        <taxon>Bacillota</taxon>
        <taxon>Bacilli</taxon>
        <taxon>Lactobacillales</taxon>
        <taxon>Enterococcaceae</taxon>
        <taxon>Vagococcus</taxon>
    </lineage>
</organism>
<dbReference type="CDD" id="cd04301">
    <property type="entry name" value="NAT_SF"/>
    <property type="match status" value="1"/>
</dbReference>
<evidence type="ECO:0000259" key="2">
    <source>
        <dbReference type="PROSITE" id="PS51186"/>
    </source>
</evidence>
<dbReference type="Pfam" id="PF00583">
    <property type="entry name" value="Acetyltransf_1"/>
    <property type="match status" value="1"/>
</dbReference>
<feature type="domain" description="N-acetyltransferase" evidence="2">
    <location>
        <begin position="1"/>
        <end position="138"/>
    </location>
</feature>
<keyword evidence="5" id="KW-1185">Reference proteome</keyword>
<dbReference type="GeneID" id="95579726"/>
<name>A0A430B9A8_9ENTE</name>
<evidence type="ECO:0000313" key="3">
    <source>
        <dbReference type="EMBL" id="MDT2834773.1"/>
    </source>
</evidence>
<dbReference type="AlphaFoldDB" id="A0A430B9A8"/>
<protein>
    <submittedName>
        <fullName evidence="4">GNAT family N-acetyltransferase</fullName>
    </submittedName>
</protein>
<sequence>MNLIFNELTQLTDPHYELLLDADPSKKLVDDYTHRGFTYEVTLDKKLVGTIVLLPTRPETLEIVNIAVEPNFQKQGIGQQMLDFAINYAKKNYYRTLEIGTGSTSIGQLYLYQKVGFRISSIDTDFFIHHYSEEIVENGLVLRDMIRLRLNL</sequence>
<dbReference type="EMBL" id="NGKB01000001">
    <property type="protein sequence ID" value="RSU16911.1"/>
    <property type="molecule type" value="Genomic_DNA"/>
</dbReference>
<gene>
    <name evidence="4" type="ORF">CBF28_01620</name>
    <name evidence="3" type="ORF">P7H70_12065</name>
</gene>